<sequence length="208" mass="22943">MNMKKKLKTKSIYMLPALLSVGLLAGCASSSNVSYVDPQGVDTTSINFNSTDLQTTTQKMVGGMLASPAIARITAGGKQPIVFFSTIKNETAEHINTGMLANTVSTEIINSGKFQFTDMSQVKQMKEQMDYQSESGMVDQATATKMGQQIGAQYMIYGSIADMQSMNSDQQSLFYLITLKMIDLKTGIIVWQDQKQIRKVQKRSSFGW</sequence>
<dbReference type="EMBL" id="BMJS01000008">
    <property type="protein sequence ID" value="GGF95090.1"/>
    <property type="molecule type" value="Genomic_DNA"/>
</dbReference>
<keyword evidence="2" id="KW-0732">Signal</keyword>
<dbReference type="AlphaFoldDB" id="A0A8J2Z3H3"/>
<dbReference type="Pfam" id="PF13036">
    <property type="entry name" value="LpoB"/>
    <property type="match status" value="1"/>
</dbReference>
<dbReference type="Proteomes" id="UP000636949">
    <property type="component" value="Unassembled WGS sequence"/>
</dbReference>
<evidence type="ECO:0000313" key="4">
    <source>
        <dbReference type="Proteomes" id="UP000636949"/>
    </source>
</evidence>
<protein>
    <recommendedName>
        <fullName evidence="1">Penicillin-binding protein activator LpoB</fullName>
    </recommendedName>
</protein>
<dbReference type="OrthoDB" id="9803653at2"/>
<name>A0A8J2Z3H3_9GAMM</name>
<reference evidence="3" key="2">
    <citation type="submission" date="2020-09" db="EMBL/GenBank/DDBJ databases">
        <authorList>
            <person name="Sun Q."/>
            <person name="Zhou Y."/>
        </authorList>
    </citation>
    <scope>NUCLEOTIDE SEQUENCE</scope>
    <source>
        <strain evidence="3">CGMCC 1.15758</strain>
    </source>
</reference>
<feature type="chain" id="PRO_5035225933" description="Penicillin-binding protein activator LpoB" evidence="2">
    <location>
        <begin position="26"/>
        <end position="208"/>
    </location>
</feature>
<dbReference type="PROSITE" id="PS51257">
    <property type="entry name" value="PROKAR_LIPOPROTEIN"/>
    <property type="match status" value="1"/>
</dbReference>
<keyword evidence="4" id="KW-1185">Reference proteome</keyword>
<dbReference type="GO" id="GO:0009252">
    <property type="term" value="P:peptidoglycan biosynthetic process"/>
    <property type="evidence" value="ECO:0007669"/>
    <property type="project" value="TreeGrafter"/>
</dbReference>
<evidence type="ECO:0000313" key="3">
    <source>
        <dbReference type="EMBL" id="GGF95090.1"/>
    </source>
</evidence>
<feature type="signal peptide" evidence="2">
    <location>
        <begin position="1"/>
        <end position="25"/>
    </location>
</feature>
<dbReference type="GO" id="GO:0030234">
    <property type="term" value="F:enzyme regulator activity"/>
    <property type="evidence" value="ECO:0007669"/>
    <property type="project" value="TreeGrafter"/>
</dbReference>
<dbReference type="InterPro" id="IPR014094">
    <property type="entry name" value="LpoB"/>
</dbReference>
<accession>A0A8J2Z3H3</accession>
<comment type="caution">
    <text evidence="3">The sequence shown here is derived from an EMBL/GenBank/DDBJ whole genome shotgun (WGS) entry which is preliminary data.</text>
</comment>
<proteinExistence type="predicted"/>
<evidence type="ECO:0000256" key="1">
    <source>
        <dbReference type="NCBIfam" id="TIGR02722"/>
    </source>
</evidence>
<dbReference type="NCBIfam" id="TIGR02722">
    <property type="entry name" value="lp"/>
    <property type="match status" value="1"/>
</dbReference>
<dbReference type="GO" id="GO:0031241">
    <property type="term" value="C:periplasmic side of cell outer membrane"/>
    <property type="evidence" value="ECO:0007669"/>
    <property type="project" value="TreeGrafter"/>
</dbReference>
<organism evidence="3 4">
    <name type="scientific">Cysteiniphilum litorale</name>
    <dbReference type="NCBI Taxonomy" id="2056700"/>
    <lineage>
        <taxon>Bacteria</taxon>
        <taxon>Pseudomonadati</taxon>
        <taxon>Pseudomonadota</taxon>
        <taxon>Gammaproteobacteria</taxon>
        <taxon>Thiotrichales</taxon>
        <taxon>Fastidiosibacteraceae</taxon>
        <taxon>Cysteiniphilum</taxon>
    </lineage>
</organism>
<dbReference type="PANTHER" id="PTHR40593">
    <property type="entry name" value="PENICILLIN-BINDING PROTEIN ACTIVATOR LPOB"/>
    <property type="match status" value="1"/>
</dbReference>
<dbReference type="PANTHER" id="PTHR40593:SF1">
    <property type="entry name" value="PENICILLIN-BINDING PROTEIN ACTIVATOR LPOB"/>
    <property type="match status" value="1"/>
</dbReference>
<reference evidence="3" key="1">
    <citation type="journal article" date="2014" name="Int. J. Syst. Evol. Microbiol.">
        <title>Complete genome sequence of Corynebacterium casei LMG S-19264T (=DSM 44701T), isolated from a smear-ripened cheese.</title>
        <authorList>
            <consortium name="US DOE Joint Genome Institute (JGI-PGF)"/>
            <person name="Walter F."/>
            <person name="Albersmeier A."/>
            <person name="Kalinowski J."/>
            <person name="Ruckert C."/>
        </authorList>
    </citation>
    <scope>NUCLEOTIDE SEQUENCE</scope>
    <source>
        <strain evidence="3">CGMCC 1.15758</strain>
    </source>
</reference>
<gene>
    <name evidence="3" type="ORF">GCM10010995_10390</name>
</gene>
<evidence type="ECO:0000256" key="2">
    <source>
        <dbReference type="SAM" id="SignalP"/>
    </source>
</evidence>
<dbReference type="Gene3D" id="3.40.50.10610">
    <property type="entry name" value="ABC-type transport auxiliary lipoprotein component"/>
    <property type="match status" value="1"/>
</dbReference>